<gene>
    <name evidence="5" type="ORF">NMOB1V02_LOCUS7729</name>
</gene>
<sequence length="243" mass="28193">MSDFLAWKRVNNDKEEREKALRDCLPADYAFVLTDHYSDRKKKEIIYESEVFRYLLERSVLQRMLLNETNDTLVLEETDRRPATTTEAVSMNDFLVSNKFKNSHMAYNTWMAHTNVTNRRIPFNPQIHNMQGKHRYKRQSDGGIDLCPTSGSFVQPKAAMNAQGNWKYVVNLGETASRFVQLVRAEICSSSECRGTCEVPLGFRATCRQQYVQKRLVSLEGDGVLSTDLFWFPHCCTCQIRRI</sequence>
<dbReference type="PANTHER" id="PTHR23199:SF16">
    <property type="entry name" value="PROTEIN SPAETZLE 5"/>
    <property type="match status" value="1"/>
</dbReference>
<dbReference type="EMBL" id="CAJPEX010001921">
    <property type="protein sequence ID" value="CAG0920217.1"/>
    <property type="molecule type" value="Genomic_DNA"/>
</dbReference>
<keyword evidence="1" id="KW-0732">Signal</keyword>
<dbReference type="SUPFAM" id="SSF57501">
    <property type="entry name" value="Cystine-knot cytokines"/>
    <property type="match status" value="1"/>
</dbReference>
<dbReference type="Pfam" id="PF16077">
    <property type="entry name" value="Spaetzle"/>
    <property type="match status" value="1"/>
</dbReference>
<feature type="domain" description="Spaetzle" evidence="4">
    <location>
        <begin position="145"/>
        <end position="240"/>
    </location>
</feature>
<dbReference type="GO" id="GO:0021556">
    <property type="term" value="P:central nervous system formation"/>
    <property type="evidence" value="ECO:0007669"/>
    <property type="project" value="TreeGrafter"/>
</dbReference>
<dbReference type="Proteomes" id="UP000678499">
    <property type="component" value="Unassembled WGS sequence"/>
</dbReference>
<evidence type="ECO:0000256" key="2">
    <source>
        <dbReference type="ARBA" id="ARBA00023157"/>
    </source>
</evidence>
<dbReference type="PANTHER" id="PTHR23199">
    <property type="entry name" value="NEUROTROPHIN 1-RELATED"/>
    <property type="match status" value="1"/>
</dbReference>
<dbReference type="GO" id="GO:0008083">
    <property type="term" value="F:growth factor activity"/>
    <property type="evidence" value="ECO:0007669"/>
    <property type="project" value="TreeGrafter"/>
</dbReference>
<dbReference type="AlphaFoldDB" id="A0A7R9GGU1"/>
<dbReference type="InterPro" id="IPR052444">
    <property type="entry name" value="Spz/Toll_ligand-like"/>
</dbReference>
<dbReference type="Gene3D" id="2.10.90.10">
    <property type="entry name" value="Cystine-knot cytokines"/>
    <property type="match status" value="1"/>
</dbReference>
<dbReference type="InterPro" id="IPR032104">
    <property type="entry name" value="Spaetzle"/>
</dbReference>
<evidence type="ECO:0000313" key="6">
    <source>
        <dbReference type="Proteomes" id="UP000678499"/>
    </source>
</evidence>
<accession>A0A7R9GGU1</accession>
<protein>
    <recommendedName>
        <fullName evidence="4">Spaetzle domain-containing protein</fullName>
    </recommendedName>
</protein>
<evidence type="ECO:0000256" key="1">
    <source>
        <dbReference type="ARBA" id="ARBA00022729"/>
    </source>
</evidence>
<keyword evidence="3" id="KW-0325">Glycoprotein</keyword>
<dbReference type="InterPro" id="IPR029034">
    <property type="entry name" value="Cystine-knot_cytokine"/>
</dbReference>
<keyword evidence="6" id="KW-1185">Reference proteome</keyword>
<dbReference type="GO" id="GO:0045087">
    <property type="term" value="P:innate immune response"/>
    <property type="evidence" value="ECO:0007669"/>
    <property type="project" value="TreeGrafter"/>
</dbReference>
<keyword evidence="2" id="KW-1015">Disulfide bond</keyword>
<organism evidence="5">
    <name type="scientific">Notodromas monacha</name>
    <dbReference type="NCBI Taxonomy" id="399045"/>
    <lineage>
        <taxon>Eukaryota</taxon>
        <taxon>Metazoa</taxon>
        <taxon>Ecdysozoa</taxon>
        <taxon>Arthropoda</taxon>
        <taxon>Crustacea</taxon>
        <taxon>Oligostraca</taxon>
        <taxon>Ostracoda</taxon>
        <taxon>Podocopa</taxon>
        <taxon>Podocopida</taxon>
        <taxon>Cypridocopina</taxon>
        <taxon>Cypridoidea</taxon>
        <taxon>Cyprididae</taxon>
        <taxon>Notodromas</taxon>
    </lineage>
</organism>
<evidence type="ECO:0000256" key="3">
    <source>
        <dbReference type="ARBA" id="ARBA00023180"/>
    </source>
</evidence>
<reference evidence="5" key="1">
    <citation type="submission" date="2020-11" db="EMBL/GenBank/DDBJ databases">
        <authorList>
            <person name="Tran Van P."/>
        </authorList>
    </citation>
    <scope>NUCLEOTIDE SEQUENCE</scope>
</reference>
<evidence type="ECO:0000313" key="5">
    <source>
        <dbReference type="EMBL" id="CAD7280065.1"/>
    </source>
</evidence>
<dbReference type="GO" id="GO:0005121">
    <property type="term" value="F:Toll binding"/>
    <property type="evidence" value="ECO:0007669"/>
    <property type="project" value="TreeGrafter"/>
</dbReference>
<dbReference type="EMBL" id="OA883958">
    <property type="protein sequence ID" value="CAD7280065.1"/>
    <property type="molecule type" value="Genomic_DNA"/>
</dbReference>
<name>A0A7R9GGU1_9CRUS</name>
<dbReference type="OrthoDB" id="7933576at2759"/>
<dbReference type="GO" id="GO:0005615">
    <property type="term" value="C:extracellular space"/>
    <property type="evidence" value="ECO:0007669"/>
    <property type="project" value="UniProtKB-ARBA"/>
</dbReference>
<proteinExistence type="predicted"/>
<evidence type="ECO:0000259" key="4">
    <source>
        <dbReference type="Pfam" id="PF16077"/>
    </source>
</evidence>